<dbReference type="SUPFAM" id="SSF53335">
    <property type="entry name" value="S-adenosyl-L-methionine-dependent methyltransferases"/>
    <property type="match status" value="1"/>
</dbReference>
<proteinExistence type="predicted"/>
<dbReference type="GeneID" id="7442905"/>
<dbReference type="RefSeq" id="XP_002286806.1">
    <property type="nucleotide sequence ID" value="XM_002286770.1"/>
</dbReference>
<dbReference type="HOGENOM" id="CLU_593840_0_0_1"/>
<reference evidence="1 2" key="2">
    <citation type="journal article" date="2008" name="Nature">
        <title>The Phaeodactylum genome reveals the evolutionary history of diatom genomes.</title>
        <authorList>
            <person name="Bowler C."/>
            <person name="Allen A.E."/>
            <person name="Badger J.H."/>
            <person name="Grimwood J."/>
            <person name="Jabbari K."/>
            <person name="Kuo A."/>
            <person name="Maheswari U."/>
            <person name="Martens C."/>
            <person name="Maumus F."/>
            <person name="Otillar R.P."/>
            <person name="Rayko E."/>
            <person name="Salamov A."/>
            <person name="Vandepoele K."/>
            <person name="Beszteri B."/>
            <person name="Gruber A."/>
            <person name="Heijde M."/>
            <person name="Katinka M."/>
            <person name="Mock T."/>
            <person name="Valentin K."/>
            <person name="Verret F."/>
            <person name="Berges J.A."/>
            <person name="Brownlee C."/>
            <person name="Cadoret J.P."/>
            <person name="Chiovitti A."/>
            <person name="Choi C.J."/>
            <person name="Coesel S."/>
            <person name="De Martino A."/>
            <person name="Detter J.C."/>
            <person name="Durkin C."/>
            <person name="Falciatore A."/>
            <person name="Fournet J."/>
            <person name="Haruta M."/>
            <person name="Huysman M.J."/>
            <person name="Jenkins B.D."/>
            <person name="Jiroutova K."/>
            <person name="Jorgensen R.E."/>
            <person name="Joubert Y."/>
            <person name="Kaplan A."/>
            <person name="Kroger N."/>
            <person name="Kroth P.G."/>
            <person name="La Roche J."/>
            <person name="Lindquist E."/>
            <person name="Lommer M."/>
            <person name="Martin-Jezequel V."/>
            <person name="Lopez P.J."/>
            <person name="Lucas S."/>
            <person name="Mangogna M."/>
            <person name="McGinnis K."/>
            <person name="Medlin L.K."/>
            <person name="Montsant A."/>
            <person name="Oudot-Le Secq M.P."/>
            <person name="Napoli C."/>
            <person name="Obornik M."/>
            <person name="Parker M.S."/>
            <person name="Petit J.L."/>
            <person name="Porcel B.M."/>
            <person name="Poulsen N."/>
            <person name="Robison M."/>
            <person name="Rychlewski L."/>
            <person name="Rynearson T.A."/>
            <person name="Schmutz J."/>
            <person name="Shapiro H."/>
            <person name="Siaut M."/>
            <person name="Stanley M."/>
            <person name="Sussman M.R."/>
            <person name="Taylor A.R."/>
            <person name="Vardi A."/>
            <person name="von Dassow P."/>
            <person name="Vyverman W."/>
            <person name="Willis A."/>
            <person name="Wyrwicz L.S."/>
            <person name="Rokhsar D.S."/>
            <person name="Weissenbach J."/>
            <person name="Armbrust E.V."/>
            <person name="Green B.R."/>
            <person name="Van de Peer Y."/>
            <person name="Grigoriev I.V."/>
        </authorList>
    </citation>
    <scope>NUCLEOTIDE SEQUENCE [LARGE SCALE GENOMIC DNA]</scope>
    <source>
        <strain evidence="1 2">CCMP1335</strain>
    </source>
</reference>
<dbReference type="GO" id="GO:0008276">
    <property type="term" value="F:protein methyltransferase activity"/>
    <property type="evidence" value="ECO:0000318"/>
    <property type="project" value="GO_Central"/>
</dbReference>
<keyword evidence="2" id="KW-1185">Reference proteome</keyword>
<dbReference type="PANTHER" id="PTHR14614">
    <property type="entry name" value="HEPATOCELLULAR CARCINOMA-ASSOCIATED ANTIGEN"/>
    <property type="match status" value="1"/>
</dbReference>
<dbReference type="eggNOG" id="ENOG502S9IX">
    <property type="taxonomic scope" value="Eukaryota"/>
</dbReference>
<dbReference type="PANTHER" id="PTHR14614:SF130">
    <property type="entry name" value="PROTEIN-LYSINE N-METHYLTRANSFERASE EEF2KMT"/>
    <property type="match status" value="1"/>
</dbReference>
<dbReference type="Gene3D" id="3.40.50.150">
    <property type="entry name" value="Vaccinia Virus protein VP39"/>
    <property type="match status" value="1"/>
</dbReference>
<accession>B8BQZ5</accession>
<organism evidence="1 2">
    <name type="scientific">Thalassiosira pseudonana</name>
    <name type="common">Marine diatom</name>
    <name type="synonym">Cyclotella nana</name>
    <dbReference type="NCBI Taxonomy" id="35128"/>
    <lineage>
        <taxon>Eukaryota</taxon>
        <taxon>Sar</taxon>
        <taxon>Stramenopiles</taxon>
        <taxon>Ochrophyta</taxon>
        <taxon>Bacillariophyta</taxon>
        <taxon>Coscinodiscophyceae</taxon>
        <taxon>Thalassiosirophycidae</taxon>
        <taxon>Thalassiosirales</taxon>
        <taxon>Thalassiosiraceae</taxon>
        <taxon>Thalassiosira</taxon>
    </lineage>
</organism>
<name>B8BQZ5_THAPS</name>
<evidence type="ECO:0008006" key="3">
    <source>
        <dbReference type="Google" id="ProtNLM"/>
    </source>
</evidence>
<protein>
    <recommendedName>
        <fullName evidence="3">FAM86 N-terminal domain-containing protein</fullName>
    </recommendedName>
</protein>
<dbReference type="PaxDb" id="35128-Thaps20833"/>
<dbReference type="OMA" id="IFARECE"/>
<reference evidence="1 2" key="1">
    <citation type="journal article" date="2004" name="Science">
        <title>The genome of the diatom Thalassiosira pseudonana: ecology, evolution, and metabolism.</title>
        <authorList>
            <person name="Armbrust E.V."/>
            <person name="Berges J.A."/>
            <person name="Bowler C."/>
            <person name="Green B.R."/>
            <person name="Martinez D."/>
            <person name="Putnam N.H."/>
            <person name="Zhou S."/>
            <person name="Allen A.E."/>
            <person name="Apt K.E."/>
            <person name="Bechner M."/>
            <person name="Brzezinski M.A."/>
            <person name="Chaal B.K."/>
            <person name="Chiovitti A."/>
            <person name="Davis A.K."/>
            <person name="Demarest M.S."/>
            <person name="Detter J.C."/>
            <person name="Glavina T."/>
            <person name="Goodstein D."/>
            <person name="Hadi M.Z."/>
            <person name="Hellsten U."/>
            <person name="Hildebrand M."/>
            <person name="Jenkins B.D."/>
            <person name="Jurka J."/>
            <person name="Kapitonov V.V."/>
            <person name="Kroger N."/>
            <person name="Lau W.W."/>
            <person name="Lane T.W."/>
            <person name="Larimer F.W."/>
            <person name="Lippmeier J.C."/>
            <person name="Lucas S."/>
            <person name="Medina M."/>
            <person name="Montsant A."/>
            <person name="Obornik M."/>
            <person name="Parker M.S."/>
            <person name="Palenik B."/>
            <person name="Pazour G.J."/>
            <person name="Richardson P.M."/>
            <person name="Rynearson T.A."/>
            <person name="Saito M.A."/>
            <person name="Schwartz D.C."/>
            <person name="Thamatrakoln K."/>
            <person name="Valentin K."/>
            <person name="Vardi A."/>
            <person name="Wilkerson F.P."/>
            <person name="Rokhsar D.S."/>
        </authorList>
    </citation>
    <scope>NUCLEOTIDE SEQUENCE [LARGE SCALE GENOMIC DNA]</scope>
    <source>
        <strain evidence="1 2">CCMP1335</strain>
    </source>
</reference>
<dbReference type="InParanoid" id="B8BQZ5"/>
<dbReference type="STRING" id="35128.B8BQZ5"/>
<dbReference type="InterPro" id="IPR029063">
    <property type="entry name" value="SAM-dependent_MTases_sf"/>
</dbReference>
<evidence type="ECO:0000313" key="2">
    <source>
        <dbReference type="Proteomes" id="UP000001449"/>
    </source>
</evidence>
<gene>
    <name evidence="1" type="ORF">THAPSDRAFT_20833</name>
</gene>
<dbReference type="Pfam" id="PF10294">
    <property type="entry name" value="Methyltransf_16"/>
    <property type="match status" value="1"/>
</dbReference>
<sequence>MCQPIDLAKRNDILSLLETKFLSSRDISCVRASCLGVSILTSEHLSEEAGVFEEVEGGLPSLLVSLLLDAFGPWQSFYDSITRGNDNAECNTNISGNEHKCDEYCSEMLGLTSKGKFCKSDEIKALQRLLDLLVRVSLLDSTLGEEIGRSGSQSIISRIFEQLKQCISISESDGSCEEDLDALMDLQDAVCEIYSPCIRGMAFTDDELRRRLPLIYNLTPVSIDNEEPDEYTTVLINQVTKRQSAQIDVGFVMWPSAIVLSRWLLSNRHVLKDKNVLEIGAGCALTGIVAASLMKEDNTTQQILITDFNDTVLENISQNIHLNDVKAVASVAKLDFYHQTGDKDNWLAAEMNGVEETHREPVNIILAADIICQPEDAVAAAKTIHDALVSGGAAYVVCANSEHRFGVEIFARECERSGLEVTATSVSEMLDGKLLSDCMESATGYVEGMELTFFEINKPEV</sequence>
<dbReference type="EMBL" id="CM000638">
    <property type="protein sequence ID" value="EED96447.1"/>
    <property type="molecule type" value="Genomic_DNA"/>
</dbReference>
<dbReference type="AlphaFoldDB" id="B8BQZ5"/>
<dbReference type="Proteomes" id="UP000001449">
    <property type="component" value="Chromosome 1"/>
</dbReference>
<dbReference type="InterPro" id="IPR019410">
    <property type="entry name" value="Methyltransf_16"/>
</dbReference>
<evidence type="ECO:0000313" key="1">
    <source>
        <dbReference type="EMBL" id="EED96447.1"/>
    </source>
</evidence>
<dbReference type="KEGG" id="tps:THAPSDRAFT_20833"/>